<keyword evidence="1" id="KW-0472">Membrane</keyword>
<proteinExistence type="predicted"/>
<keyword evidence="1" id="KW-1133">Transmembrane helix</keyword>
<comment type="caution">
    <text evidence="2">The sequence shown here is derived from an EMBL/GenBank/DDBJ whole genome shotgun (WGS) entry which is preliminary data.</text>
</comment>
<reference evidence="2 3" key="1">
    <citation type="submission" date="2008-11" db="EMBL/GenBank/DDBJ databases">
        <title>Draft genome sequence of Bacteroides pectinophilus (ATCC 43243).</title>
        <authorList>
            <person name="Sudarsanam P."/>
            <person name="Ley R."/>
            <person name="Guruge J."/>
            <person name="Turnbaugh P.J."/>
            <person name="Mahowald M."/>
            <person name="Liep D."/>
            <person name="Gordon J."/>
        </authorList>
    </citation>
    <scope>NUCLEOTIDE SEQUENCE [LARGE SCALE GENOMIC DNA]</scope>
    <source>
        <strain evidence="2 3">ATCC 43243</strain>
    </source>
</reference>
<evidence type="ECO:0000256" key="1">
    <source>
        <dbReference type="SAM" id="Phobius"/>
    </source>
</evidence>
<feature type="transmembrane region" description="Helical" evidence="1">
    <location>
        <begin position="92"/>
        <end position="109"/>
    </location>
</feature>
<evidence type="ECO:0000313" key="2">
    <source>
        <dbReference type="EMBL" id="EEC58088.1"/>
    </source>
</evidence>
<evidence type="ECO:0000313" key="3">
    <source>
        <dbReference type="Proteomes" id="UP000003136"/>
    </source>
</evidence>
<sequence>MEQLYYDFIIILLSKAAACVILIKDYFLAEMRIYIMDIIKFNTRLKADGKEYSRIVYWNRFWRNKTELILSCIPAAASIVLFACGFRSSFLMIVYVIFCAYPFFIFSQCKSSISYHLKHRDASESAPCEITLMPTGILAEIKDFNISYTYNWDEFTTIYDKLGYYMMFNKGRMIVMIRKADIPEEFKKTFIDYIFEHADQNKCLIKIKRS</sequence>
<dbReference type="STRING" id="483218.BACPEC_01073"/>
<keyword evidence="1" id="KW-0812">Transmembrane</keyword>
<reference evidence="2 3" key="2">
    <citation type="submission" date="2008-11" db="EMBL/GenBank/DDBJ databases">
        <authorList>
            <person name="Fulton L."/>
            <person name="Clifton S."/>
            <person name="Fulton B."/>
            <person name="Xu J."/>
            <person name="Minx P."/>
            <person name="Pepin K.H."/>
            <person name="Johnson M."/>
            <person name="Bhonagiri V."/>
            <person name="Nash W.E."/>
            <person name="Mardis E.R."/>
            <person name="Wilson R.K."/>
        </authorList>
    </citation>
    <scope>NUCLEOTIDE SEQUENCE [LARGE SCALE GENOMIC DNA]</scope>
    <source>
        <strain evidence="2 3">ATCC 43243</strain>
    </source>
</reference>
<dbReference type="HOGENOM" id="CLU_1515698_0_0_9"/>
<organism evidence="2 3">
    <name type="scientific">[Bacteroides] pectinophilus ATCC 43243</name>
    <dbReference type="NCBI Taxonomy" id="483218"/>
    <lineage>
        <taxon>Bacteria</taxon>
        <taxon>Bacillati</taxon>
        <taxon>Bacillota</taxon>
        <taxon>Clostridia</taxon>
        <taxon>Eubacteriales</taxon>
    </lineage>
</organism>
<dbReference type="AlphaFoldDB" id="B7AQW6"/>
<name>B7AQW6_9FIRM</name>
<evidence type="ECO:0008006" key="4">
    <source>
        <dbReference type="Google" id="ProtNLM"/>
    </source>
</evidence>
<dbReference type="eggNOG" id="ENOG5031TE1">
    <property type="taxonomic scope" value="Bacteria"/>
</dbReference>
<accession>B7AQW6</accession>
<keyword evidence="3" id="KW-1185">Reference proteome</keyword>
<dbReference type="EMBL" id="ABVQ01000035">
    <property type="protein sequence ID" value="EEC58088.1"/>
    <property type="molecule type" value="Genomic_DNA"/>
</dbReference>
<protein>
    <recommendedName>
        <fullName evidence="4">YcxB-like protein domain-containing protein</fullName>
    </recommendedName>
</protein>
<feature type="transmembrane region" description="Helical" evidence="1">
    <location>
        <begin position="68"/>
        <end position="86"/>
    </location>
</feature>
<dbReference type="Proteomes" id="UP000003136">
    <property type="component" value="Unassembled WGS sequence"/>
</dbReference>
<gene>
    <name evidence="2" type="ORF">BACPEC_01073</name>
</gene>
<feature type="transmembrane region" description="Helical" evidence="1">
    <location>
        <begin position="6"/>
        <end position="27"/>
    </location>
</feature>